<feature type="transmembrane region" description="Helical" evidence="6">
    <location>
        <begin position="428"/>
        <end position="452"/>
    </location>
</feature>
<feature type="transmembrane region" description="Helical" evidence="6">
    <location>
        <begin position="402"/>
        <end position="422"/>
    </location>
</feature>
<feature type="transmembrane region" description="Helical" evidence="6">
    <location>
        <begin position="314"/>
        <end position="331"/>
    </location>
</feature>
<keyword evidence="3 6" id="KW-0812">Transmembrane</keyword>
<feature type="transmembrane region" description="Helical" evidence="6">
    <location>
        <begin position="282"/>
        <end position="302"/>
    </location>
</feature>
<evidence type="ECO:0000256" key="6">
    <source>
        <dbReference type="SAM" id="Phobius"/>
    </source>
</evidence>
<feature type="transmembrane region" description="Helical" evidence="6">
    <location>
        <begin position="144"/>
        <end position="164"/>
    </location>
</feature>
<feature type="transmembrane region" description="Helical" evidence="6">
    <location>
        <begin position="207"/>
        <end position="227"/>
    </location>
</feature>
<accession>A0A0D2IS75</accession>
<dbReference type="EMBL" id="KN847477">
    <property type="protein sequence ID" value="KIX05971.1"/>
    <property type="molecule type" value="Genomic_DNA"/>
</dbReference>
<keyword evidence="9" id="KW-1185">Reference proteome</keyword>
<dbReference type="GO" id="GO:0016020">
    <property type="term" value="C:membrane"/>
    <property type="evidence" value="ECO:0007669"/>
    <property type="project" value="UniProtKB-SubCell"/>
</dbReference>
<dbReference type="PROSITE" id="PS00216">
    <property type="entry name" value="SUGAR_TRANSPORT_1"/>
    <property type="match status" value="1"/>
</dbReference>
<evidence type="ECO:0000259" key="7">
    <source>
        <dbReference type="PROSITE" id="PS50850"/>
    </source>
</evidence>
<feature type="transmembrane region" description="Helical" evidence="6">
    <location>
        <begin position="88"/>
        <end position="107"/>
    </location>
</feature>
<keyword evidence="5 6" id="KW-0472">Membrane</keyword>
<proteinExistence type="predicted"/>
<feature type="transmembrane region" description="Helical" evidence="6">
    <location>
        <begin position="176"/>
        <end position="195"/>
    </location>
</feature>
<dbReference type="Pfam" id="PF07690">
    <property type="entry name" value="MFS_1"/>
    <property type="match status" value="1"/>
</dbReference>
<dbReference type="OrthoDB" id="2985014at2759"/>
<feature type="transmembrane region" description="Helical" evidence="6">
    <location>
        <begin position="114"/>
        <end position="132"/>
    </location>
</feature>
<dbReference type="InterPro" id="IPR011701">
    <property type="entry name" value="MFS"/>
</dbReference>
<evidence type="ECO:0000313" key="9">
    <source>
        <dbReference type="Proteomes" id="UP000053617"/>
    </source>
</evidence>
<feature type="transmembrane region" description="Helical" evidence="6">
    <location>
        <begin position="45"/>
        <end position="62"/>
    </location>
</feature>
<dbReference type="InterPro" id="IPR005829">
    <property type="entry name" value="Sugar_transporter_CS"/>
</dbReference>
<dbReference type="Proteomes" id="UP000053617">
    <property type="component" value="Unassembled WGS sequence"/>
</dbReference>
<dbReference type="GO" id="GO:0022857">
    <property type="term" value="F:transmembrane transporter activity"/>
    <property type="evidence" value="ECO:0007669"/>
    <property type="project" value="InterPro"/>
</dbReference>
<sequence length="490" mass="54600">MDTPTEKPNEKEMHLEEAPTTTSVAEMTTRITVTAKQEKAIRRAFDRRLVPIVCILYVLSYLDRGNIGNAKTAGAQEDLGLSSAQWTWVLNSFYIAYVVFEWTTLLWKIFPAHIYVSLLCVLWGACAMSSGAAHQMSHLVVCRVFLGIFEASFGAGAPYFLSLFYQRRELAFRTSLLLGMSPLANCFAGALAFGITHIKNSIEPWRLLFIIEGAPTVLFAPMVFFFLPDSPGSAKFLSEAEQTHAVERMQTRDHTRKSQIQWRQFFAGATDYRNVVHTMIHFMCNYSFAGLSNFLPTIVQGMGYSSINAQGLTAPVYFVSFLLCVVAAFVSDRWGRRSFIIAFAAGVGAIGYLLLAIIEDMDQVRVRYLGVWLAVCGIFPALCINITWLLNNNSSESKRGAGLAILAIFGQCSSFLSSAVFPKEDGPFFIKGCAIGCGFTGLVVIFSLGLYFRLRHINRQRDEMYGSVEDDQQLDVTTLGDSHPAFRYLL</sequence>
<feature type="transmembrane region" description="Helical" evidence="6">
    <location>
        <begin position="370"/>
        <end position="390"/>
    </location>
</feature>
<keyword evidence="2" id="KW-0813">Transport</keyword>
<dbReference type="InterPro" id="IPR036259">
    <property type="entry name" value="MFS_trans_sf"/>
</dbReference>
<dbReference type="PANTHER" id="PTHR43791">
    <property type="entry name" value="PERMEASE-RELATED"/>
    <property type="match status" value="1"/>
</dbReference>
<dbReference type="PROSITE" id="PS50850">
    <property type="entry name" value="MFS"/>
    <property type="match status" value="1"/>
</dbReference>
<evidence type="ECO:0000313" key="8">
    <source>
        <dbReference type="EMBL" id="KIX05971.1"/>
    </source>
</evidence>
<evidence type="ECO:0000256" key="4">
    <source>
        <dbReference type="ARBA" id="ARBA00022989"/>
    </source>
</evidence>
<dbReference type="PANTHER" id="PTHR43791:SF75">
    <property type="entry name" value="TRANSPORTER, PUTATIVE (AFU_ORTHOLOGUE AFUA_2G00110)-RELATED"/>
    <property type="match status" value="1"/>
</dbReference>
<dbReference type="FunFam" id="1.20.1250.20:FF:000018">
    <property type="entry name" value="MFS transporter permease"/>
    <property type="match status" value="1"/>
</dbReference>
<feature type="transmembrane region" description="Helical" evidence="6">
    <location>
        <begin position="338"/>
        <end position="358"/>
    </location>
</feature>
<dbReference type="GeneID" id="25292016"/>
<keyword evidence="4 6" id="KW-1133">Transmembrane helix</keyword>
<evidence type="ECO:0000256" key="5">
    <source>
        <dbReference type="ARBA" id="ARBA00023136"/>
    </source>
</evidence>
<evidence type="ECO:0000256" key="1">
    <source>
        <dbReference type="ARBA" id="ARBA00004141"/>
    </source>
</evidence>
<feature type="domain" description="Major facilitator superfamily (MFS) profile" evidence="7">
    <location>
        <begin position="49"/>
        <end position="461"/>
    </location>
</feature>
<dbReference type="Gene3D" id="1.20.1250.20">
    <property type="entry name" value="MFS general substrate transporter like domains"/>
    <property type="match status" value="2"/>
</dbReference>
<evidence type="ECO:0000256" key="2">
    <source>
        <dbReference type="ARBA" id="ARBA00022448"/>
    </source>
</evidence>
<evidence type="ECO:0000256" key="3">
    <source>
        <dbReference type="ARBA" id="ARBA00022692"/>
    </source>
</evidence>
<dbReference type="SUPFAM" id="SSF103473">
    <property type="entry name" value="MFS general substrate transporter"/>
    <property type="match status" value="1"/>
</dbReference>
<dbReference type="FunFam" id="1.20.1250.20:FF:000013">
    <property type="entry name" value="MFS general substrate transporter"/>
    <property type="match status" value="1"/>
</dbReference>
<gene>
    <name evidence="8" type="ORF">Z518_03945</name>
</gene>
<name>A0A0D2IS75_9EURO</name>
<dbReference type="VEuPathDB" id="FungiDB:Z518_03945"/>
<dbReference type="HOGENOM" id="CLU_001265_0_1_1"/>
<comment type="subcellular location">
    <subcellularLocation>
        <location evidence="1">Membrane</location>
        <topology evidence="1">Multi-pass membrane protein</topology>
    </subcellularLocation>
</comment>
<organism evidence="8 9">
    <name type="scientific">Rhinocladiella mackenziei CBS 650.93</name>
    <dbReference type="NCBI Taxonomy" id="1442369"/>
    <lineage>
        <taxon>Eukaryota</taxon>
        <taxon>Fungi</taxon>
        <taxon>Dikarya</taxon>
        <taxon>Ascomycota</taxon>
        <taxon>Pezizomycotina</taxon>
        <taxon>Eurotiomycetes</taxon>
        <taxon>Chaetothyriomycetidae</taxon>
        <taxon>Chaetothyriales</taxon>
        <taxon>Herpotrichiellaceae</taxon>
        <taxon>Rhinocladiella</taxon>
    </lineage>
</organism>
<dbReference type="STRING" id="1442369.A0A0D2IS75"/>
<dbReference type="InterPro" id="IPR020846">
    <property type="entry name" value="MFS_dom"/>
</dbReference>
<dbReference type="AlphaFoldDB" id="A0A0D2IS75"/>
<reference evidence="8 9" key="1">
    <citation type="submission" date="2015-01" db="EMBL/GenBank/DDBJ databases">
        <title>The Genome Sequence of Rhinocladiella mackenzie CBS 650.93.</title>
        <authorList>
            <consortium name="The Broad Institute Genomics Platform"/>
            <person name="Cuomo C."/>
            <person name="de Hoog S."/>
            <person name="Gorbushina A."/>
            <person name="Stielow B."/>
            <person name="Teixiera M."/>
            <person name="Abouelleil A."/>
            <person name="Chapman S.B."/>
            <person name="Priest M."/>
            <person name="Young S.K."/>
            <person name="Wortman J."/>
            <person name="Nusbaum C."/>
            <person name="Birren B."/>
        </authorList>
    </citation>
    <scope>NUCLEOTIDE SEQUENCE [LARGE SCALE GENOMIC DNA]</scope>
    <source>
        <strain evidence="8 9">CBS 650.93</strain>
    </source>
</reference>
<protein>
    <recommendedName>
        <fullName evidence="7">Major facilitator superfamily (MFS) profile domain-containing protein</fullName>
    </recommendedName>
</protein>
<dbReference type="RefSeq" id="XP_013273107.1">
    <property type="nucleotide sequence ID" value="XM_013417653.1"/>
</dbReference>